<dbReference type="Gene3D" id="1.20.1280.50">
    <property type="match status" value="1"/>
</dbReference>
<keyword evidence="1" id="KW-0732">Signal</keyword>
<dbReference type="NCBIfam" id="TIGR01640">
    <property type="entry name" value="F_box_assoc_1"/>
    <property type="match status" value="2"/>
</dbReference>
<dbReference type="SUPFAM" id="SSF81383">
    <property type="entry name" value="F-box domain"/>
    <property type="match status" value="2"/>
</dbReference>
<reference evidence="3" key="1">
    <citation type="submission" date="2022-04" db="EMBL/GenBank/DDBJ databases">
        <title>Carnegiea gigantea Genome sequencing and assembly v2.</title>
        <authorList>
            <person name="Copetti D."/>
            <person name="Sanderson M.J."/>
            <person name="Burquez A."/>
            <person name="Wojciechowski M.F."/>
        </authorList>
    </citation>
    <scope>NUCLEOTIDE SEQUENCE</scope>
    <source>
        <strain evidence="3">SGP5-SGP5p</strain>
        <tissue evidence="3">Aerial part</tissue>
    </source>
</reference>
<gene>
    <name evidence="3" type="ORF">Cgig2_019443</name>
</gene>
<organism evidence="3 4">
    <name type="scientific">Carnegiea gigantea</name>
    <dbReference type="NCBI Taxonomy" id="171969"/>
    <lineage>
        <taxon>Eukaryota</taxon>
        <taxon>Viridiplantae</taxon>
        <taxon>Streptophyta</taxon>
        <taxon>Embryophyta</taxon>
        <taxon>Tracheophyta</taxon>
        <taxon>Spermatophyta</taxon>
        <taxon>Magnoliopsida</taxon>
        <taxon>eudicotyledons</taxon>
        <taxon>Gunneridae</taxon>
        <taxon>Pentapetalae</taxon>
        <taxon>Caryophyllales</taxon>
        <taxon>Cactineae</taxon>
        <taxon>Cactaceae</taxon>
        <taxon>Cactoideae</taxon>
        <taxon>Echinocereeae</taxon>
        <taxon>Carnegiea</taxon>
    </lineage>
</organism>
<dbReference type="Pfam" id="PF07734">
    <property type="entry name" value="FBA_1"/>
    <property type="match status" value="2"/>
</dbReference>
<evidence type="ECO:0000313" key="3">
    <source>
        <dbReference type="EMBL" id="KAJ8447449.1"/>
    </source>
</evidence>
<dbReference type="Pfam" id="PF00646">
    <property type="entry name" value="F-box"/>
    <property type="match status" value="2"/>
</dbReference>
<dbReference type="PANTHER" id="PTHR31672">
    <property type="entry name" value="BNACNNG10540D PROTEIN"/>
    <property type="match status" value="1"/>
</dbReference>
<sequence>MGGVLPLDLISLILARLPVKCILRLKCVCKLWFVLITSPDFANLHLQLSSSSFDDRLLILLAGEDRCLYSFSLDSPEYPATKIVNFEGFRFNSIVGSCNGLMLCICGEAPHLHLVLLNPSTMSYKRVPSLQVPQNYMDVSYGFGFDSGSNDYKVVRIVHLFYGYANGSAFNGRQVMVYSFRNDSWKMVEEDVCLHKKPAHRNGVLVNNHMLHWLLWYTSLREHRIASFDVCSEKWSEVPMPDYIENGPINPKNRMAWRLYGMDKEDDMVDLGVLDGCLCLLTKNYRRLFGEVDVWVMKEYGGKDSWVRLFDASDLDITGSLEVAPIAYSKGDTEILLRTFNLSRVFWYNLKEQRARSADFQGVRDYRQVNVCTPSLVSLPGSGQTFEENRLIPRHEAASVYDSRKMKSLLTVGSNAQSSMAESRRRQNSPMATLPIDILFNILIRLPVKCLLRLKSVCKSWYFLITSREFANHHLHRNSLSSDRLLIFAGEDNSLYSINFETLESPAIKIPFPSISERLSRKNIVGSCNGLLLCVCDETPNFEALLINPSSLPCKRIPKLKVPLNCLYVNYGLGYDCGLDDYKVVRIVNFISGSTIGREAIEVMVYSLRTDSWKLVEQDFPDYGTPKSKDGALVNNHLLHWLFWSYTLNEHRIAGFDVCSEEWREVPMLQYFERNDSPVDSRKHEMVDMGILDGCLCLMIRDYGNFPGRNVWVMKEYGVKDSWVKLFDFTDVCLIGSLHIAPIAYSKEGGEILLRRDQLSRVFWFNLSEKTVREAEMRGLPEYRRVATCIRTLIPPSAEGQISDEIWRKAGKDGLY</sequence>
<dbReference type="OrthoDB" id="1712244at2759"/>
<feature type="signal peptide" evidence="1">
    <location>
        <begin position="1"/>
        <end position="15"/>
    </location>
</feature>
<dbReference type="InterPro" id="IPR001810">
    <property type="entry name" value="F-box_dom"/>
</dbReference>
<evidence type="ECO:0000259" key="2">
    <source>
        <dbReference type="PROSITE" id="PS50181"/>
    </source>
</evidence>
<dbReference type="PANTHER" id="PTHR31672:SF13">
    <property type="entry name" value="F-BOX PROTEIN CPR30-LIKE"/>
    <property type="match status" value="1"/>
</dbReference>
<feature type="chain" id="PRO_5040507599" description="F-box domain-containing protein" evidence="1">
    <location>
        <begin position="16"/>
        <end position="816"/>
    </location>
</feature>
<dbReference type="Proteomes" id="UP001153076">
    <property type="component" value="Unassembled WGS sequence"/>
</dbReference>
<protein>
    <recommendedName>
        <fullName evidence="2">F-box domain-containing protein</fullName>
    </recommendedName>
</protein>
<dbReference type="InterPro" id="IPR050796">
    <property type="entry name" value="SCF_F-box_component"/>
</dbReference>
<dbReference type="EMBL" id="JAKOGI010000038">
    <property type="protein sequence ID" value="KAJ8447449.1"/>
    <property type="molecule type" value="Genomic_DNA"/>
</dbReference>
<dbReference type="SMART" id="SM00256">
    <property type="entry name" value="FBOX"/>
    <property type="match status" value="2"/>
</dbReference>
<evidence type="ECO:0000256" key="1">
    <source>
        <dbReference type="SAM" id="SignalP"/>
    </source>
</evidence>
<dbReference type="PROSITE" id="PS50181">
    <property type="entry name" value="FBOX"/>
    <property type="match status" value="1"/>
</dbReference>
<dbReference type="InterPro" id="IPR017451">
    <property type="entry name" value="F-box-assoc_interact_dom"/>
</dbReference>
<dbReference type="CDD" id="cd22157">
    <property type="entry name" value="F-box_AtFBW1-like"/>
    <property type="match status" value="2"/>
</dbReference>
<dbReference type="InterPro" id="IPR006527">
    <property type="entry name" value="F-box-assoc_dom_typ1"/>
</dbReference>
<keyword evidence="4" id="KW-1185">Reference proteome</keyword>
<dbReference type="AlphaFoldDB" id="A0A9Q1QMP2"/>
<dbReference type="InterPro" id="IPR036047">
    <property type="entry name" value="F-box-like_dom_sf"/>
</dbReference>
<proteinExistence type="predicted"/>
<evidence type="ECO:0000313" key="4">
    <source>
        <dbReference type="Proteomes" id="UP001153076"/>
    </source>
</evidence>
<feature type="domain" description="F-box" evidence="2">
    <location>
        <begin position="428"/>
        <end position="474"/>
    </location>
</feature>
<name>A0A9Q1QMP2_9CARY</name>
<accession>A0A9Q1QMP2</accession>
<comment type="caution">
    <text evidence="3">The sequence shown here is derived from an EMBL/GenBank/DDBJ whole genome shotgun (WGS) entry which is preliminary data.</text>
</comment>